<sequence>MIWLVQLSALRLWMPGAFCLGNFVIDYMILLRSILYGVVLGAPVLPGGAGRSAFLKASMDSLSRGVMRTMTRTTVTAPRCCLASWSGSSKDPFAALQRIMREWTGAATGAAPRHDPPHWQDPPRATRWHKRGRKTWDDWSSWPATATEEDYDYRASSSAAQVSWWSGDAANNASVDDGEWQVASGRRRKKGTAHAASPAAAQPAWHGSSAQVARAVHVRPARHELPIRGGTGKGKGAGKGKAHGYKARPNPAAGPVRPSDWRPRPEDWGSGVKLVKTAREALESPDLALLAYPTAAAEFEQLRTFVQSASCERHMTVVLLKGHFEDQRLDFCELDWHEARVPGIWKNQLRVVNAWVGLSSSTAPELARSAVTLQAPASLTSTCVLRVHADWVYFDADKIWDAATASPRPAFRKWAAEAFGRVQDSWGWELQKGPGGHAACIQGLVRLASPLAAAALSKSGSAHLGGRWFLQPLALPHDLHDHGIPDLAIDWVAWHEHETWATYAARCFKEAKNSNLGLARGTKSLGVRRPATGADKARPKERRGRWRASGFPRHWTFEDVEQCSSTSVFGELELHEKIPWRGAAAWIFAATPAADLDFQVLQLQGSEDTEAFEVECAQLSRRIGKHDGQALPFEWKQVHVQGSQRQRRRQADASEAPPASSAVAPPADGLAAMDLETSEARRLDDGKSVPKQDEGAPAKKPKAERRNLPGGTALEDNCGGGDCLFHAFADCLIDQGRSARSAAELRMTAFVFQGTARGTPICLWYEARHYQALVGTTPSADLKKATPASIGVENDRGGAPRSPSDGAGSVRSRLGGLSCVASACSRSRLGGCTTSAPSVASRSCLGGCTPEASVPGAVGTDIEDDAAASEPAPKRRALPLPKEDSITFCRGKFVYRCRSCDYTYSHRVRNTVTSARHLHCQTHHRGVGCPGPIVQDRSAFAMLSKEAAFDWKCPLCLFGVPLGRRASMTKYAFDGGVKAHRLQAHPRTSAKRYRAVGTAVAAAQPANRRLKSAINRNRGVAKLLHSEFDPRAHGFAPFTWPRVEKRPKARSVKWRLQLRAAWVCVECNTPLQSLSAVKRCMRSGSKVCCNCPPKAAVVKRRLARLKADLAHLPRTTHWLSAGEAQELFDEECDVNALSAPGVLQSVRLAGLRLYFGAFDGRVYRTAIVSTQPGTPVELGVQDGSRCCSVLFEFEGAQGPRKVLFVSCYSHASEQTLAVQHSLEVLQAASATGHQWLVLGDFNLVQDERPFAAELAVLRSVRALDDPFLAEGPLVATGPGGRRRLDYGFGCLDLPPVALAQHPGFGDHFFATSYDFQLSVPHAPRGPSRLPLPASGEVSDALWVRCWRRSAKAFSDALSAKQVDVAWQLLSDAAEAALFALREDEHHYRDAVPRSALWSPRRGRDVHKASAPRESVLLVRLRRLQRRMEHLRRVPADGPLRANVARDLYVLGATFPALLEFSVDDCAAALRMVNELVHAQATSEKQLAVSSWRAGLADNMCAQRAWIRRRTTLEDDAHAVPTPVASLGARVAAHPSVIVANAARKWIPLWTQSKDVSVAAARRMFEHVPQLSEYTDAVCFSGEALYRAAMSMRGKSAGPDDWRCEHFLMLPGVFWTCLGKLWQVVYDSAVVPDCWQRARLALIPKPGSSDHRPLSILCVAWRLGAKVLLQGLSGWTAQWLNHTVCGGVPGRSSKDAVTQIMHAIDQGHVVVGQDLSKCFDSVSLQHLDVALMCGVRAVSFVDDRYFYSGERARLEAAKRASDAFDTAFGFSCDPAKSQVGCTQNCVVGSSLAASWGFPVSQELHMLGLSLHFGSEQPASLRKFSLQRVRQRLRLIGVVAVSLHQKRCHIASLATPLYSWAGAFALLPLEVAAELRHDVFRLGANRALYEAPRCIVLELLGWKADPLFMRQWAVLAEAIRLHGSVRPWQDSAPLDVAMRRWHTYLPAARVVLQELKSWTAHDGNHICRRDSTGVVRTFVLSEDACSVLFMWLADVHRRAALAACGRVARSLHRRHEPQAARGADLPGVGPDALCLFRGHQRMHSSPDATSKQVALATGCSSWHKAAKERLEGNLVCLCGGDMPSRPHLVWQCPATRRCCSSGVVPANRAEERLFAKVVPEVPAAPGVPNEAGFLDDLVELLESKLAAGAVLLATDGSSVADVAAFSLAFGPEEAYALGVSGEDQSAFKAEVTALVFLVQALLRVKTSGRVSVLVDCRSALDAARGCGTLRALSALLVAGAARLRGHIQLEYFWTPSHGKKADWVAPDGVDTALARLLNHAADVSARNAATRRSRGSARARCHDLRKSALEWESRVLVDAKAVAEHYERYG</sequence>
<feature type="compositionally biased region" description="Low complexity" evidence="1">
    <location>
        <begin position="193"/>
        <end position="204"/>
    </location>
</feature>
<evidence type="ECO:0000256" key="1">
    <source>
        <dbReference type="SAM" id="MobiDB-lite"/>
    </source>
</evidence>
<dbReference type="InterPro" id="IPR036691">
    <property type="entry name" value="Endo/exonu/phosph_ase_sf"/>
</dbReference>
<proteinExistence type="predicted"/>
<dbReference type="InterPro" id="IPR043502">
    <property type="entry name" value="DNA/RNA_pol_sf"/>
</dbReference>
<dbReference type="Proteomes" id="UP000186817">
    <property type="component" value="Unassembled WGS sequence"/>
</dbReference>
<dbReference type="OrthoDB" id="416119at2759"/>
<name>A0A1Q9C521_SYMMI</name>
<organism evidence="2 3">
    <name type="scientific">Symbiodinium microadriaticum</name>
    <name type="common">Dinoflagellate</name>
    <name type="synonym">Zooxanthella microadriatica</name>
    <dbReference type="NCBI Taxonomy" id="2951"/>
    <lineage>
        <taxon>Eukaryota</taxon>
        <taxon>Sar</taxon>
        <taxon>Alveolata</taxon>
        <taxon>Dinophyceae</taxon>
        <taxon>Suessiales</taxon>
        <taxon>Symbiodiniaceae</taxon>
        <taxon>Symbiodinium</taxon>
    </lineage>
</organism>
<feature type="compositionally biased region" description="Basic and acidic residues" evidence="1">
    <location>
        <begin position="678"/>
        <end position="697"/>
    </location>
</feature>
<feature type="compositionally biased region" description="Basic residues" evidence="1">
    <location>
        <begin position="236"/>
        <end position="246"/>
    </location>
</feature>
<accession>A0A1Q9C521</accession>
<feature type="region of interest" description="Disordered" evidence="1">
    <location>
        <begin position="788"/>
        <end position="811"/>
    </location>
</feature>
<feature type="region of interest" description="Disordered" evidence="1">
    <location>
        <begin position="639"/>
        <end position="711"/>
    </location>
</feature>
<evidence type="ECO:0000313" key="2">
    <source>
        <dbReference type="EMBL" id="OLP78019.1"/>
    </source>
</evidence>
<dbReference type="SUPFAM" id="SSF56672">
    <property type="entry name" value="DNA/RNA polymerases"/>
    <property type="match status" value="1"/>
</dbReference>
<comment type="caution">
    <text evidence="2">The sequence shown here is derived from an EMBL/GenBank/DDBJ whole genome shotgun (WGS) entry which is preliminary data.</text>
</comment>
<dbReference type="EMBL" id="LSRX01001674">
    <property type="protein sequence ID" value="OLP78019.1"/>
    <property type="molecule type" value="Genomic_DNA"/>
</dbReference>
<feature type="region of interest" description="Disordered" evidence="1">
    <location>
        <begin position="107"/>
        <end position="139"/>
    </location>
</feature>
<evidence type="ECO:0000313" key="3">
    <source>
        <dbReference type="Proteomes" id="UP000186817"/>
    </source>
</evidence>
<reference evidence="2 3" key="1">
    <citation type="submission" date="2016-02" db="EMBL/GenBank/DDBJ databases">
        <title>Genome analysis of coral dinoflagellate symbionts highlights evolutionary adaptations to a symbiotic lifestyle.</title>
        <authorList>
            <person name="Aranda M."/>
            <person name="Li Y."/>
            <person name="Liew Y.J."/>
            <person name="Baumgarten S."/>
            <person name="Simakov O."/>
            <person name="Wilson M."/>
            <person name="Piel J."/>
            <person name="Ashoor H."/>
            <person name="Bougouffa S."/>
            <person name="Bajic V.B."/>
            <person name="Ryu T."/>
            <person name="Ravasi T."/>
            <person name="Bayer T."/>
            <person name="Micklem G."/>
            <person name="Kim H."/>
            <person name="Bhak J."/>
            <person name="Lajeunesse T.C."/>
            <person name="Voolstra C.R."/>
        </authorList>
    </citation>
    <scope>NUCLEOTIDE SEQUENCE [LARGE SCALE GENOMIC DNA]</scope>
    <source>
        <strain evidence="2 3">CCMP2467</strain>
    </source>
</reference>
<keyword evidence="3" id="KW-1185">Reference proteome</keyword>
<gene>
    <name evidence="2" type="ORF">AK812_SmicGene41852</name>
</gene>
<protein>
    <submittedName>
        <fullName evidence="2">LINE-1 retrotransposable element ORF2 protein</fullName>
    </submittedName>
</protein>
<feature type="compositionally biased region" description="Low complexity" evidence="1">
    <location>
        <begin position="653"/>
        <end position="667"/>
    </location>
</feature>
<feature type="region of interest" description="Disordered" evidence="1">
    <location>
        <begin position="171"/>
        <end position="213"/>
    </location>
</feature>
<dbReference type="PANTHER" id="PTHR19446">
    <property type="entry name" value="REVERSE TRANSCRIPTASES"/>
    <property type="match status" value="1"/>
</dbReference>
<dbReference type="SUPFAM" id="SSF56219">
    <property type="entry name" value="DNase I-like"/>
    <property type="match status" value="1"/>
</dbReference>
<feature type="region of interest" description="Disordered" evidence="1">
    <location>
        <begin position="225"/>
        <end position="265"/>
    </location>
</feature>